<protein>
    <submittedName>
        <fullName evidence="13">Uncharacterized protein</fullName>
    </submittedName>
</protein>
<evidence type="ECO:0000313" key="14">
    <source>
        <dbReference type="Proteomes" id="UP000887568"/>
    </source>
</evidence>
<evidence type="ECO:0000313" key="13">
    <source>
        <dbReference type="EnsemblMetazoa" id="XP_038049187.1"/>
    </source>
</evidence>
<evidence type="ECO:0000259" key="12">
    <source>
        <dbReference type="PROSITE" id="PS51843"/>
    </source>
</evidence>
<evidence type="ECO:0000256" key="6">
    <source>
        <dbReference type="ARBA" id="ARBA00023163"/>
    </source>
</evidence>
<dbReference type="GeneID" id="119722866"/>
<evidence type="ECO:0000256" key="7">
    <source>
        <dbReference type="ARBA" id="ARBA00023170"/>
    </source>
</evidence>
<dbReference type="PROSITE" id="PS51843">
    <property type="entry name" value="NR_LBD"/>
    <property type="match status" value="1"/>
</dbReference>
<dbReference type="SUPFAM" id="SSF57716">
    <property type="entry name" value="Glucocorticoid receptor-like (DNA-binding domain)"/>
    <property type="match status" value="1"/>
</dbReference>
<dbReference type="GO" id="GO:0004879">
    <property type="term" value="F:nuclear receptor activity"/>
    <property type="evidence" value="ECO:0007669"/>
    <property type="project" value="TreeGrafter"/>
</dbReference>
<dbReference type="GO" id="GO:0008270">
    <property type="term" value="F:zinc ion binding"/>
    <property type="evidence" value="ECO:0007669"/>
    <property type="project" value="UniProtKB-KW"/>
</dbReference>
<keyword evidence="8 9" id="KW-0539">Nucleus</keyword>
<keyword evidence="4 9" id="KW-0805">Transcription regulation</keyword>
<dbReference type="InterPro" id="IPR001628">
    <property type="entry name" value="Znf_hrmn_rcpt"/>
</dbReference>
<keyword evidence="14" id="KW-1185">Reference proteome</keyword>
<keyword evidence="5 9" id="KW-0238">DNA-binding</keyword>
<dbReference type="GO" id="GO:0009755">
    <property type="term" value="P:hormone-mediated signaling pathway"/>
    <property type="evidence" value="ECO:0007669"/>
    <property type="project" value="TreeGrafter"/>
</dbReference>
<dbReference type="GO" id="GO:0000122">
    <property type="term" value="P:negative regulation of transcription by RNA polymerase II"/>
    <property type="evidence" value="ECO:0007669"/>
    <property type="project" value="TreeGrafter"/>
</dbReference>
<dbReference type="PANTHER" id="PTHR24082">
    <property type="entry name" value="NUCLEAR HORMONE RECEPTOR"/>
    <property type="match status" value="1"/>
</dbReference>
<dbReference type="RefSeq" id="XP_038049187.1">
    <property type="nucleotide sequence ID" value="XM_038193259.1"/>
</dbReference>
<evidence type="ECO:0000259" key="11">
    <source>
        <dbReference type="PROSITE" id="PS51030"/>
    </source>
</evidence>
<dbReference type="Proteomes" id="UP000887568">
    <property type="component" value="Unplaced"/>
</dbReference>
<evidence type="ECO:0000256" key="10">
    <source>
        <dbReference type="SAM" id="MobiDB-lite"/>
    </source>
</evidence>
<evidence type="ECO:0000256" key="5">
    <source>
        <dbReference type="ARBA" id="ARBA00023125"/>
    </source>
</evidence>
<sequence length="450" mass="51770">MSVTIDDCRREEAEAVITSRFKTYLQAEGPLKKRAKIESVDSSPYPSGSETLGSLSDDSSDDTSKNFNYSEIIRCQICGDKASGMHYGVYSCEGCKGFFRRTQRMNLEYKPCPFWETKPCDITIKSRNKCQYCRFQKCLGLGMSTGAVRMGRVPRAEKEKLMHEMEHIRDSVALNETEEERQHRLFVGRIYENYADHFEGEKSEREIEGFRMYVNQEMEVTFPTGIVFTIHPMSTSPELLAGKPRELTNPFHVSRHLSCASEIGIHKMASFLKKVPEFRALSANDQLILFKESCFEVAITCNAERYHLGIIHFPENNTYVQEQRMEQICMRMEIQQPKIKYITRLNALKLSGREKALFTLLILMAPDREELTDTEAVEKFQIKLVNALAIELARNHAHKKNFLARALNLLTLLRDVMPEQISKLNAIISMFDGQLPVQPSPLMKEVYRLT</sequence>
<dbReference type="EnsemblMetazoa" id="XM_038193259.1">
    <property type="protein sequence ID" value="XP_038049187.1"/>
    <property type="gene ID" value="LOC119722866"/>
</dbReference>
<evidence type="ECO:0000256" key="3">
    <source>
        <dbReference type="ARBA" id="ARBA00022833"/>
    </source>
</evidence>
<name>A0A913ZBM8_PATMI</name>
<dbReference type="Gene3D" id="1.10.565.10">
    <property type="entry name" value="Retinoid X Receptor"/>
    <property type="match status" value="1"/>
</dbReference>
<comment type="similarity">
    <text evidence="9">Belongs to the nuclear hormone receptor family.</text>
</comment>
<dbReference type="OrthoDB" id="7634782at2759"/>
<evidence type="ECO:0000256" key="9">
    <source>
        <dbReference type="RuleBase" id="RU004334"/>
    </source>
</evidence>
<dbReference type="PANTHER" id="PTHR24082:SF497">
    <property type="entry name" value="PEROXISOME PROLIFERATOR-ACTIVATED RECEPTOR GAMMA-LIKE"/>
    <property type="match status" value="1"/>
</dbReference>
<dbReference type="OMA" id="HISCASE"/>
<dbReference type="Pfam" id="PF00105">
    <property type="entry name" value="zf-C4"/>
    <property type="match status" value="1"/>
</dbReference>
<feature type="domain" description="Nuclear receptor" evidence="11">
    <location>
        <begin position="72"/>
        <end position="150"/>
    </location>
</feature>
<evidence type="ECO:0000256" key="1">
    <source>
        <dbReference type="ARBA" id="ARBA00022723"/>
    </source>
</evidence>
<evidence type="ECO:0000256" key="4">
    <source>
        <dbReference type="ARBA" id="ARBA00023015"/>
    </source>
</evidence>
<dbReference type="GO" id="GO:0005634">
    <property type="term" value="C:nucleus"/>
    <property type="evidence" value="ECO:0007669"/>
    <property type="project" value="UniProtKB-SubCell"/>
</dbReference>
<organism evidence="13 14">
    <name type="scientific">Patiria miniata</name>
    <name type="common">Bat star</name>
    <name type="synonym">Asterina miniata</name>
    <dbReference type="NCBI Taxonomy" id="46514"/>
    <lineage>
        <taxon>Eukaryota</taxon>
        <taxon>Metazoa</taxon>
        <taxon>Echinodermata</taxon>
        <taxon>Eleutherozoa</taxon>
        <taxon>Asterozoa</taxon>
        <taxon>Asteroidea</taxon>
        <taxon>Valvatacea</taxon>
        <taxon>Valvatida</taxon>
        <taxon>Asterinidae</taxon>
        <taxon>Patiria</taxon>
    </lineage>
</organism>
<proteinExistence type="inferred from homology"/>
<dbReference type="InterPro" id="IPR013088">
    <property type="entry name" value="Znf_NHR/GATA"/>
</dbReference>
<dbReference type="AlphaFoldDB" id="A0A913ZBM8"/>
<dbReference type="EnsemblMetazoa" id="XM_038193258.1">
    <property type="protein sequence ID" value="XP_038049186.1"/>
    <property type="gene ID" value="LOC119722866"/>
</dbReference>
<dbReference type="GO" id="GO:0045944">
    <property type="term" value="P:positive regulation of transcription by RNA polymerase II"/>
    <property type="evidence" value="ECO:0007669"/>
    <property type="project" value="TreeGrafter"/>
</dbReference>
<dbReference type="RefSeq" id="XP_038049186.1">
    <property type="nucleotide sequence ID" value="XM_038193258.1"/>
</dbReference>
<dbReference type="InterPro" id="IPR050234">
    <property type="entry name" value="Nuclear_hormone_rcpt_NR1"/>
</dbReference>
<reference evidence="13" key="1">
    <citation type="submission" date="2022-11" db="UniProtKB">
        <authorList>
            <consortium name="EnsemblMetazoa"/>
        </authorList>
    </citation>
    <scope>IDENTIFICATION</scope>
</reference>
<feature type="region of interest" description="Disordered" evidence="10">
    <location>
        <begin position="36"/>
        <end position="62"/>
    </location>
</feature>
<dbReference type="SMART" id="SM00399">
    <property type="entry name" value="ZnF_C4"/>
    <property type="match status" value="1"/>
</dbReference>
<dbReference type="PROSITE" id="PS51030">
    <property type="entry name" value="NUCLEAR_REC_DBD_2"/>
    <property type="match status" value="1"/>
</dbReference>
<keyword evidence="3 9" id="KW-0862">Zinc</keyword>
<dbReference type="Pfam" id="PF00104">
    <property type="entry name" value="Hormone_recep"/>
    <property type="match status" value="1"/>
</dbReference>
<dbReference type="GO" id="GO:0000978">
    <property type="term" value="F:RNA polymerase II cis-regulatory region sequence-specific DNA binding"/>
    <property type="evidence" value="ECO:0007669"/>
    <property type="project" value="TreeGrafter"/>
</dbReference>
<dbReference type="InterPro" id="IPR000536">
    <property type="entry name" value="Nucl_hrmn_rcpt_lig-bd"/>
</dbReference>
<dbReference type="PRINTS" id="PR00047">
    <property type="entry name" value="STROIDFINGER"/>
</dbReference>
<dbReference type="GO" id="GO:0030154">
    <property type="term" value="P:cell differentiation"/>
    <property type="evidence" value="ECO:0007669"/>
    <property type="project" value="TreeGrafter"/>
</dbReference>
<keyword evidence="7 9" id="KW-0675">Receptor</keyword>
<dbReference type="PRINTS" id="PR00398">
    <property type="entry name" value="STRDHORMONER"/>
</dbReference>
<keyword evidence="1 9" id="KW-0479">Metal-binding</keyword>
<keyword evidence="6 9" id="KW-0804">Transcription</keyword>
<evidence type="ECO:0000256" key="2">
    <source>
        <dbReference type="ARBA" id="ARBA00022771"/>
    </source>
</evidence>
<dbReference type="InterPro" id="IPR035500">
    <property type="entry name" value="NHR-like_dom_sf"/>
</dbReference>
<dbReference type="Gene3D" id="3.30.50.10">
    <property type="entry name" value="Erythroid Transcription Factor GATA-1, subunit A"/>
    <property type="match status" value="1"/>
</dbReference>
<feature type="compositionally biased region" description="Low complexity" evidence="10">
    <location>
        <begin position="47"/>
        <end position="57"/>
    </location>
</feature>
<comment type="subcellular location">
    <subcellularLocation>
        <location evidence="9">Nucleus</location>
    </subcellularLocation>
</comment>
<dbReference type="GO" id="GO:0019216">
    <property type="term" value="P:regulation of lipid metabolic process"/>
    <property type="evidence" value="ECO:0007669"/>
    <property type="project" value="TreeGrafter"/>
</dbReference>
<dbReference type="SMART" id="SM00430">
    <property type="entry name" value="HOLI"/>
    <property type="match status" value="1"/>
</dbReference>
<evidence type="ECO:0000256" key="8">
    <source>
        <dbReference type="ARBA" id="ARBA00023242"/>
    </source>
</evidence>
<feature type="domain" description="NR LBD" evidence="12">
    <location>
        <begin position="219"/>
        <end position="450"/>
    </location>
</feature>
<dbReference type="SUPFAM" id="SSF48508">
    <property type="entry name" value="Nuclear receptor ligand-binding domain"/>
    <property type="match status" value="1"/>
</dbReference>
<accession>A0A913ZBM8</accession>
<dbReference type="InterPro" id="IPR001723">
    <property type="entry name" value="Nuclear_hrmn_rcpt"/>
</dbReference>
<keyword evidence="2 9" id="KW-0863">Zinc-finger</keyword>
<dbReference type="PROSITE" id="PS00031">
    <property type="entry name" value="NUCLEAR_REC_DBD_1"/>
    <property type="match status" value="1"/>
</dbReference>